<dbReference type="SUPFAM" id="SSF55729">
    <property type="entry name" value="Acyl-CoA N-acyltransferases (Nat)"/>
    <property type="match status" value="1"/>
</dbReference>
<dbReference type="Gene3D" id="6.10.250.3370">
    <property type="match status" value="1"/>
</dbReference>
<dbReference type="GO" id="GO:0016881">
    <property type="term" value="F:acid-amino acid ligase activity"/>
    <property type="evidence" value="ECO:0007669"/>
    <property type="project" value="UniProtKB-ARBA"/>
</dbReference>
<dbReference type="GO" id="GO:0050133">
    <property type="term" value="F:N6-hydroxylysine O-acetyltransferase activity"/>
    <property type="evidence" value="ECO:0007669"/>
    <property type="project" value="UniProtKB-EC"/>
</dbReference>
<dbReference type="RefSeq" id="WP_087635819.1">
    <property type="nucleotide sequence ID" value="NZ_CP021524.1"/>
</dbReference>
<dbReference type="AlphaFoldDB" id="A0A1Y0V4B3"/>
<comment type="pathway">
    <text evidence="1">Siderophore biosynthesis.</text>
</comment>
<dbReference type="GO" id="GO:0019290">
    <property type="term" value="P:siderophore biosynthetic process"/>
    <property type="evidence" value="ECO:0007669"/>
    <property type="project" value="InterPro"/>
</dbReference>
<dbReference type="EMBL" id="CP021524">
    <property type="protein sequence ID" value="ARW10749.1"/>
    <property type="molecule type" value="Genomic_DNA"/>
</dbReference>
<keyword evidence="3" id="KW-0012">Acyltransferase</keyword>
<evidence type="ECO:0000313" key="3">
    <source>
        <dbReference type="EMBL" id="ARW10749.1"/>
    </source>
</evidence>
<organism evidence="3 4">
    <name type="scientific">Acetobacter ascendens</name>
    <dbReference type="NCBI Taxonomy" id="481146"/>
    <lineage>
        <taxon>Bacteria</taxon>
        <taxon>Pseudomonadati</taxon>
        <taxon>Pseudomonadota</taxon>
        <taxon>Alphaproteobacteria</taxon>
        <taxon>Acetobacterales</taxon>
        <taxon>Acetobacteraceae</taxon>
        <taxon>Acetobacter</taxon>
    </lineage>
</organism>
<dbReference type="Pfam" id="PF04183">
    <property type="entry name" value="IucA_IucC"/>
    <property type="match status" value="1"/>
</dbReference>
<dbReference type="InterPro" id="IPR019432">
    <property type="entry name" value="Acyltransferase_MbtK/IucB-like"/>
</dbReference>
<dbReference type="EC" id="2.3.1.102" evidence="3"/>
<name>A0A1Y0V4B3_9PROT</name>
<protein>
    <submittedName>
        <fullName evidence="3">N(6)-hydroxylysine O-acetyltransferase</fullName>
        <ecNumber evidence="3">2.3.1.102</ecNumber>
    </submittedName>
</protein>
<proteinExistence type="predicted"/>
<dbReference type="Gene3D" id="3.40.630.30">
    <property type="match status" value="1"/>
</dbReference>
<dbReference type="Gene3D" id="1.10.510.40">
    <property type="match status" value="1"/>
</dbReference>
<dbReference type="Pfam" id="PF13523">
    <property type="entry name" value="Acetyltransf_8"/>
    <property type="match status" value="1"/>
</dbReference>
<gene>
    <name evidence="3" type="primary">iucB</name>
    <name evidence="3" type="ORF">S101447_01678</name>
</gene>
<dbReference type="SMART" id="SM01006">
    <property type="entry name" value="AlcB"/>
    <property type="match status" value="1"/>
</dbReference>
<dbReference type="PANTHER" id="PTHR34384:SF6">
    <property type="entry name" value="STAPHYLOFERRIN B SYNTHASE"/>
    <property type="match status" value="1"/>
</dbReference>
<dbReference type="Gene3D" id="3.30.310.280">
    <property type="match status" value="1"/>
</dbReference>
<keyword evidence="3" id="KW-0808">Transferase</keyword>
<dbReference type="InterPro" id="IPR016181">
    <property type="entry name" value="Acyl_CoA_acyltransferase"/>
</dbReference>
<reference evidence="3 4" key="1">
    <citation type="submission" date="2017-05" db="EMBL/GenBank/DDBJ databases">
        <title>Genome sequence of Acetobacter pasteurianus subsp. ascendens strain SRCM101447.</title>
        <authorList>
            <person name="Cho S.H."/>
        </authorList>
    </citation>
    <scope>NUCLEOTIDE SEQUENCE [LARGE SCALE GENOMIC DNA]</scope>
    <source>
        <strain evidence="3 4">SRCM101447</strain>
    </source>
</reference>
<dbReference type="Pfam" id="PF06276">
    <property type="entry name" value="FhuF"/>
    <property type="match status" value="1"/>
</dbReference>
<dbReference type="InterPro" id="IPR022770">
    <property type="entry name" value="IucA/IucC-like_C"/>
</dbReference>
<evidence type="ECO:0000256" key="1">
    <source>
        <dbReference type="ARBA" id="ARBA00004924"/>
    </source>
</evidence>
<feature type="domain" description="Acyltransferase MbtK/IucB-like conserved" evidence="2">
    <location>
        <begin position="31"/>
        <end position="77"/>
    </location>
</feature>
<evidence type="ECO:0000313" key="4">
    <source>
        <dbReference type="Proteomes" id="UP000195633"/>
    </source>
</evidence>
<dbReference type="InterPro" id="IPR037455">
    <property type="entry name" value="LucA/IucC-like"/>
</dbReference>
<accession>A0A1Y0V4B3</accession>
<dbReference type="PANTHER" id="PTHR34384">
    <property type="entry name" value="L-2,3-DIAMINOPROPANOATE--CITRATE LIGASE"/>
    <property type="match status" value="1"/>
</dbReference>
<sequence>MVSTNSVILSQVNDLPCIWNIDCEIGSIGIRMVDLSTDRDMIHQWLIDSHAKYWGMTSYTVAQITAYFQSIAKSSSHNAYIGVINGTPRFLVETYDPAQDEIGRYIDAEPGDRGMHFLVERPRIKVHGLTHAVLRAILAFMFSKEEAKRIIVEPDVRNIAVQRLNEMVGFRPLAVVRLSTKFALLSICKRASDTDMELALPFSREALVHAQRFLLAKAIGEFTHEGLFVPVVEEKYSNGDELCTLTAGIDKYKFRCRCYKLDHWAVDPLSMECFDANGRGIELSIIRFVLQAREQLGLVEPVMSQYISELNSTLFAMTYKFASHQLSADDVVQADFQTVEREMTGGHPVFVANSGRIGFGIDDYYKFAPECPTSINLFWIAVHRDYASFSCLSTMEYERFLSDELGEKTYLLFQEHLKRQNLQEDQYLFMPVHPWQWKNKLSTLFADDIGAMRIVPLGYSDDVYAAQQSIRTLFNKSTPQRSYVKVALSILNMGFVRGLSAKYMKATPAINEWIHTLVSSDIFLRSCGLRILREIASVGYESPNYPPEDSPFGAFHKMTSSLWRESPIPLVPSDKNLMTMACLLHLDLRGKSIVAALIRASGLDASSWLERYLQVYLIPLLHCFYKYELVFMPHGENIILVLNDFVPVGVFLKDIAEESAIMDPEVVLPETVKRLFADVPEDKKILSILTDIFDCFFRFLAPILDGEGIMTEDDFWGTVARTILNYQSAHPELSDQFQKYNIFQSNFAKSCLNRLQLKNNMQMVNLADPAGSLQIFGVLENPIFDNSLKIQTSI</sequence>
<dbReference type="Proteomes" id="UP000195633">
    <property type="component" value="Chromosome"/>
</dbReference>
<dbReference type="InterPro" id="IPR007310">
    <property type="entry name" value="Aerobactin_biosyn_IucA/IucC_N"/>
</dbReference>
<evidence type="ECO:0000259" key="2">
    <source>
        <dbReference type="SMART" id="SM01006"/>
    </source>
</evidence>